<reference evidence="1" key="1">
    <citation type="submission" date="2020-02" db="EMBL/GenBank/DDBJ databases">
        <authorList>
            <person name="Meier V. D."/>
        </authorList>
    </citation>
    <scope>NUCLEOTIDE SEQUENCE</scope>
    <source>
        <strain evidence="1">AVDCRST_MAG13</strain>
    </source>
</reference>
<gene>
    <name evidence="1" type="ORF">AVDCRST_MAG13-1436</name>
</gene>
<protein>
    <submittedName>
        <fullName evidence="1">Uncharacterized protein</fullName>
    </submittedName>
</protein>
<evidence type="ECO:0000313" key="1">
    <source>
        <dbReference type="EMBL" id="CAA9485733.1"/>
    </source>
</evidence>
<accession>A0A6J4S915</accession>
<sequence>MDGLEGIAAADRRLGRRFPLPARALPLVRWTEVVEEGSGVQVDFNLDDTRPGTPGRLCLYAGPEAPPDHLPGVPAVREGRFAVRRAPLAEAQPSLRPVVELLWRLEDLHLRLMGQGPWPEDELRAIAASVG</sequence>
<dbReference type="EMBL" id="CADCVO010000225">
    <property type="protein sequence ID" value="CAA9485733.1"/>
    <property type="molecule type" value="Genomic_DNA"/>
</dbReference>
<name>A0A6J4S915_9ACTN</name>
<proteinExistence type="predicted"/>
<dbReference type="AlphaFoldDB" id="A0A6J4S915"/>
<organism evidence="1">
    <name type="scientific">uncultured Solirubrobacteraceae bacterium</name>
    <dbReference type="NCBI Taxonomy" id="1162706"/>
    <lineage>
        <taxon>Bacteria</taxon>
        <taxon>Bacillati</taxon>
        <taxon>Actinomycetota</taxon>
        <taxon>Thermoleophilia</taxon>
        <taxon>Solirubrobacterales</taxon>
        <taxon>Solirubrobacteraceae</taxon>
        <taxon>environmental samples</taxon>
    </lineage>
</organism>